<accession>A0A2T5J311</accession>
<evidence type="ECO:0000313" key="5">
    <source>
        <dbReference type="EMBL" id="PTQ91019.1"/>
    </source>
</evidence>
<feature type="domain" description="Methyltransferase small" evidence="4">
    <location>
        <begin position="30"/>
        <end position="194"/>
    </location>
</feature>
<organism evidence="5 6">
    <name type="scientific">Agitococcus lubricus</name>
    <dbReference type="NCBI Taxonomy" id="1077255"/>
    <lineage>
        <taxon>Bacteria</taxon>
        <taxon>Pseudomonadati</taxon>
        <taxon>Pseudomonadota</taxon>
        <taxon>Gammaproteobacteria</taxon>
        <taxon>Moraxellales</taxon>
        <taxon>Moraxellaceae</taxon>
        <taxon>Agitococcus</taxon>
    </lineage>
</organism>
<keyword evidence="1 5" id="KW-0489">Methyltransferase</keyword>
<name>A0A2T5J311_9GAMM</name>
<dbReference type="OrthoDB" id="9764961at2"/>
<keyword evidence="6" id="KW-1185">Reference proteome</keyword>
<keyword evidence="3" id="KW-0949">S-adenosyl-L-methionine</keyword>
<proteinExistence type="predicted"/>
<evidence type="ECO:0000313" key="6">
    <source>
        <dbReference type="Proteomes" id="UP000244223"/>
    </source>
</evidence>
<dbReference type="AlphaFoldDB" id="A0A2T5J311"/>
<dbReference type="InterPro" id="IPR029063">
    <property type="entry name" value="SAM-dependent_MTases_sf"/>
</dbReference>
<dbReference type="PANTHER" id="PTHR47816">
    <property type="entry name" value="RIBOSOMAL RNA SMALL SUBUNIT METHYLTRANSFERASE C"/>
    <property type="match status" value="1"/>
</dbReference>
<dbReference type="GO" id="GO:0032259">
    <property type="term" value="P:methylation"/>
    <property type="evidence" value="ECO:0007669"/>
    <property type="project" value="UniProtKB-KW"/>
</dbReference>
<evidence type="ECO:0000259" key="4">
    <source>
        <dbReference type="Pfam" id="PF05175"/>
    </source>
</evidence>
<evidence type="ECO:0000256" key="2">
    <source>
        <dbReference type="ARBA" id="ARBA00022679"/>
    </source>
</evidence>
<keyword evidence="2 5" id="KW-0808">Transferase</keyword>
<gene>
    <name evidence="5" type="ORF">C8N29_10191</name>
</gene>
<dbReference type="SUPFAM" id="SSF53335">
    <property type="entry name" value="S-adenosyl-L-methionine-dependent methyltransferases"/>
    <property type="match status" value="1"/>
</dbReference>
<dbReference type="InterPro" id="IPR007848">
    <property type="entry name" value="Small_mtfrase_dom"/>
</dbReference>
<evidence type="ECO:0000256" key="3">
    <source>
        <dbReference type="ARBA" id="ARBA00022691"/>
    </source>
</evidence>
<dbReference type="GO" id="GO:0008757">
    <property type="term" value="F:S-adenosylmethionine-dependent methyltransferase activity"/>
    <property type="evidence" value="ECO:0007669"/>
    <property type="project" value="InterPro"/>
</dbReference>
<dbReference type="InterPro" id="IPR046977">
    <property type="entry name" value="RsmC/RlmG"/>
</dbReference>
<dbReference type="CDD" id="cd02440">
    <property type="entry name" value="AdoMet_MTases"/>
    <property type="match status" value="1"/>
</dbReference>
<dbReference type="RefSeq" id="WP_107864048.1">
    <property type="nucleotide sequence ID" value="NZ_QAON01000001.1"/>
</dbReference>
<protein>
    <submittedName>
        <fullName evidence="5">Methyltransferase family protein</fullName>
    </submittedName>
</protein>
<sequence length="201" mass="22679">MTQKLILDAATIKRWRQDIVFSEEVLGNTYQFHSTWGIFSPESVDEGSRLLLEHVEFKTNDDCLDVGCGYGVLGMVCAKKAPQGTSVLVDKDFVAVDYARKNCAGNQLHNTEVLLSNGFSAIGNRQFDIILSNLPAKVSKEQHYLYLYDALQHLKVGGRFYVVTINGLREFIARTFKEVFGNYHKLKQGKTYTVAMAEKLE</sequence>
<comment type="caution">
    <text evidence="5">The sequence shown here is derived from an EMBL/GenBank/DDBJ whole genome shotgun (WGS) entry which is preliminary data.</text>
</comment>
<dbReference type="Proteomes" id="UP000244223">
    <property type="component" value="Unassembled WGS sequence"/>
</dbReference>
<dbReference type="Gene3D" id="3.40.50.150">
    <property type="entry name" value="Vaccinia Virus protein VP39"/>
    <property type="match status" value="1"/>
</dbReference>
<reference evidence="5 6" key="1">
    <citation type="submission" date="2018-04" db="EMBL/GenBank/DDBJ databases">
        <title>Genomic Encyclopedia of Archaeal and Bacterial Type Strains, Phase II (KMG-II): from individual species to whole genera.</title>
        <authorList>
            <person name="Goeker M."/>
        </authorList>
    </citation>
    <scope>NUCLEOTIDE SEQUENCE [LARGE SCALE GENOMIC DNA]</scope>
    <source>
        <strain evidence="5 6">DSM 5822</strain>
    </source>
</reference>
<dbReference type="Pfam" id="PF05175">
    <property type="entry name" value="MTS"/>
    <property type="match status" value="1"/>
</dbReference>
<evidence type="ECO:0000256" key="1">
    <source>
        <dbReference type="ARBA" id="ARBA00022603"/>
    </source>
</evidence>
<dbReference type="EMBL" id="QAON01000001">
    <property type="protein sequence ID" value="PTQ91019.1"/>
    <property type="molecule type" value="Genomic_DNA"/>
</dbReference>
<dbReference type="PANTHER" id="PTHR47816:SF4">
    <property type="entry name" value="RIBOSOMAL RNA SMALL SUBUNIT METHYLTRANSFERASE C"/>
    <property type="match status" value="1"/>
</dbReference>